<keyword evidence="3" id="KW-1185">Reference proteome</keyword>
<dbReference type="RefSeq" id="WP_156597737.1">
    <property type="nucleotide sequence ID" value="NZ_MBFA02000014.1"/>
</dbReference>
<organism evidence="2 4">
    <name type="scientific">Agrobacterium vitis</name>
    <name type="common">Rhizobium vitis</name>
    <dbReference type="NCBI Taxonomy" id="373"/>
    <lineage>
        <taxon>Bacteria</taxon>
        <taxon>Pseudomonadati</taxon>
        <taxon>Pseudomonadota</taxon>
        <taxon>Alphaproteobacteria</taxon>
        <taxon>Hyphomicrobiales</taxon>
        <taxon>Rhizobiaceae</taxon>
        <taxon>Rhizobium/Agrobacterium group</taxon>
        <taxon>Agrobacterium</taxon>
    </lineage>
</organism>
<evidence type="ECO:0000313" key="3">
    <source>
        <dbReference type="Proteomes" id="UP000179454"/>
    </source>
</evidence>
<dbReference type="EMBL" id="MBFA02000014">
    <property type="protein sequence ID" value="MUP12058.1"/>
    <property type="molecule type" value="Genomic_DNA"/>
</dbReference>
<name>A0ABD6HBT0_AGRVI</name>
<evidence type="ECO:0000313" key="4">
    <source>
        <dbReference type="Proteomes" id="UP000179536"/>
    </source>
</evidence>
<gene>
    <name evidence="2" type="ORF">BBK91_019540</name>
    <name evidence="1" type="ORF">BBL17_018990</name>
</gene>
<dbReference type="Proteomes" id="UP000179536">
    <property type="component" value="Unassembled WGS sequence"/>
</dbReference>
<reference evidence="3 4" key="1">
    <citation type="submission" date="2019-11" db="EMBL/GenBank/DDBJ databases">
        <title>Whole-genome sequencing of Allorhizobium vitis.</title>
        <authorList>
            <person name="Gan H.M."/>
            <person name="Savka M.A."/>
        </authorList>
    </citation>
    <scope>NUCLEOTIDE SEQUENCE [LARGE SCALE GENOMIC DNA]</scope>
    <source>
        <strain evidence="2 4">RF2/1</strain>
        <strain evidence="1 3">T1/7</strain>
    </source>
</reference>
<comment type="caution">
    <text evidence="2">The sequence shown here is derived from an EMBL/GenBank/DDBJ whole genome shotgun (WGS) entry which is preliminary data.</text>
</comment>
<evidence type="ECO:0000313" key="1">
    <source>
        <dbReference type="EMBL" id="MUO43864.1"/>
    </source>
</evidence>
<dbReference type="Proteomes" id="UP000179454">
    <property type="component" value="Unassembled WGS sequence"/>
</dbReference>
<proteinExistence type="predicted"/>
<evidence type="ECO:0000313" key="2">
    <source>
        <dbReference type="EMBL" id="MUP12058.1"/>
    </source>
</evidence>
<dbReference type="AlphaFoldDB" id="A0ABD6HBT0"/>
<dbReference type="EMBL" id="MBFE02000014">
    <property type="protein sequence ID" value="MUO43864.1"/>
    <property type="molecule type" value="Genomic_DNA"/>
</dbReference>
<sequence length="52" mass="6039">MAEFEKSIENRGLDVWYYFTAKYFAVLSGFRPFPWCNRLGGHAELANCSMTL</sequence>
<protein>
    <submittedName>
        <fullName evidence="2">Uncharacterized protein</fullName>
    </submittedName>
</protein>
<accession>A0ABD6HBT0</accession>